<keyword evidence="2" id="KW-1185">Reference proteome</keyword>
<keyword evidence="1" id="KW-0614">Plasmid</keyword>
<dbReference type="Proteomes" id="UP001060123">
    <property type="component" value="Plasmid pWSM1592_3"/>
</dbReference>
<name>A0ABY5Y098_RHISU</name>
<gene>
    <name evidence="1" type="ORF">N2599_37315</name>
</gene>
<dbReference type="RefSeq" id="WP_037144213.1">
    <property type="nucleotide sequence ID" value="NZ_CP104146.1"/>
</dbReference>
<sequence length="100" mass="11147">MTAPPKRLMKEDEIPAFVEAVIEAGCDICAVGHDMYLFGDAELTESELEVALPKLAQIEETYGDRDFLILEIVAYLRSLGRYLEIGSSAAHWSETRKLAN</sequence>
<proteinExistence type="predicted"/>
<evidence type="ECO:0000313" key="2">
    <source>
        <dbReference type="Proteomes" id="UP001060123"/>
    </source>
</evidence>
<dbReference type="EMBL" id="CP104146">
    <property type="protein sequence ID" value="UWU19493.1"/>
    <property type="molecule type" value="Genomic_DNA"/>
</dbReference>
<geneLocation type="plasmid" evidence="1 2">
    <name>pWSM1592_3</name>
</geneLocation>
<evidence type="ECO:0008006" key="3">
    <source>
        <dbReference type="Google" id="ProtNLM"/>
    </source>
</evidence>
<evidence type="ECO:0000313" key="1">
    <source>
        <dbReference type="EMBL" id="UWU19493.1"/>
    </source>
</evidence>
<organism evidence="1 2">
    <name type="scientific">Rhizobium sullae</name>
    <name type="common">Rhizobium hedysari</name>
    <dbReference type="NCBI Taxonomy" id="50338"/>
    <lineage>
        <taxon>Bacteria</taxon>
        <taxon>Pseudomonadati</taxon>
        <taxon>Pseudomonadota</taxon>
        <taxon>Alphaproteobacteria</taxon>
        <taxon>Hyphomicrobiales</taxon>
        <taxon>Rhizobiaceae</taxon>
        <taxon>Rhizobium/Agrobacterium group</taxon>
        <taxon>Rhizobium</taxon>
    </lineage>
</organism>
<protein>
    <recommendedName>
        <fullName evidence="3">MafI family immunity protein</fullName>
    </recommendedName>
</protein>
<reference evidence="1" key="1">
    <citation type="submission" date="2022-09" db="EMBL/GenBank/DDBJ databases">
        <title>Australian commercial rhizobial inoculants.</title>
        <authorList>
            <person name="Kohlmeier M.G."/>
            <person name="O'Hara G.W."/>
            <person name="Colombi E."/>
            <person name="Ramsay J.P."/>
            <person name="Terpolilli J."/>
        </authorList>
    </citation>
    <scope>NUCLEOTIDE SEQUENCE</scope>
    <source>
        <strain evidence="1">WSM1592</strain>
        <plasmid evidence="1">pWSM1592_3</plasmid>
    </source>
</reference>
<accession>A0ABY5Y098</accession>